<keyword evidence="5 6" id="KW-0413">Isomerase</keyword>
<evidence type="ECO:0000313" key="9">
    <source>
        <dbReference type="Proteomes" id="UP000322214"/>
    </source>
</evidence>
<evidence type="ECO:0000256" key="5">
    <source>
        <dbReference type="ARBA" id="ARBA00023235"/>
    </source>
</evidence>
<dbReference type="InterPro" id="IPR027304">
    <property type="entry name" value="Trigger_fact/SurA_dom_sf"/>
</dbReference>
<evidence type="ECO:0000313" key="8">
    <source>
        <dbReference type="EMBL" id="QEG21282.1"/>
    </source>
</evidence>
<sequence>MIRRFLIGLAISIVCVGSCNDAWCCQSSIAAVVNDQEISLNVVHYFLDRSLKHLPQAADRVDRNADVVGAGVEHCIDREVILQHLQSGRFKTSEDELDRRVEEQKARLELSGKSFEQFLTDANLSEKEFRRELLWNASWRKYASTFVTVDHLEKQFELKRKYLDGTTLHVAQILWKSSDAETMLTARKVHMALISGKIDWPTAVTAHSESASATNDGDLGSISYSGPMPRDFTKVAFELEEGEFSEPFVSPFGIHLIRCVEITPGKKTFEDVAEELRVFETNRLSQLVADRHRPKADIKIEVQTDFSK</sequence>
<dbReference type="STRING" id="980251.GCA_001642875_01803"/>
<dbReference type="SUPFAM" id="SSF109998">
    <property type="entry name" value="Triger factor/SurA peptide-binding domain-like"/>
    <property type="match status" value="1"/>
</dbReference>
<reference evidence="8 9" key="1">
    <citation type="submission" date="2019-08" db="EMBL/GenBank/DDBJ databases">
        <title>Deep-cultivation of Planctomycetes and their phenomic and genomic characterization uncovers novel biology.</title>
        <authorList>
            <person name="Wiegand S."/>
            <person name="Jogler M."/>
            <person name="Boedeker C."/>
            <person name="Pinto D."/>
            <person name="Vollmers J."/>
            <person name="Rivas-Marin E."/>
            <person name="Kohn T."/>
            <person name="Peeters S.H."/>
            <person name="Heuer A."/>
            <person name="Rast P."/>
            <person name="Oberbeckmann S."/>
            <person name="Bunk B."/>
            <person name="Jeske O."/>
            <person name="Meyerdierks A."/>
            <person name="Storesund J.E."/>
            <person name="Kallscheuer N."/>
            <person name="Luecker S."/>
            <person name="Lage O.M."/>
            <person name="Pohl T."/>
            <person name="Merkel B.J."/>
            <person name="Hornburger P."/>
            <person name="Mueller R.-W."/>
            <person name="Bruemmer F."/>
            <person name="Labrenz M."/>
            <person name="Spormann A.M."/>
            <person name="Op den Camp H."/>
            <person name="Overmann J."/>
            <person name="Amann R."/>
            <person name="Jetten M.S.M."/>
            <person name="Mascher T."/>
            <person name="Medema M.H."/>
            <person name="Devos D.P."/>
            <person name="Kaster A.-K."/>
            <person name="Ovreas L."/>
            <person name="Rohde M."/>
            <person name="Galperin M.Y."/>
            <person name="Jogler C."/>
        </authorList>
    </citation>
    <scope>NUCLEOTIDE SEQUENCE [LARGE SCALE GENOMIC DNA]</scope>
    <source>
        <strain evidence="8 9">FC18</strain>
    </source>
</reference>
<evidence type="ECO:0000259" key="7">
    <source>
        <dbReference type="PROSITE" id="PS50198"/>
    </source>
</evidence>
<evidence type="ECO:0000256" key="4">
    <source>
        <dbReference type="ARBA" id="ARBA00023110"/>
    </source>
</evidence>
<dbReference type="EMBL" id="CP042912">
    <property type="protein sequence ID" value="QEG21282.1"/>
    <property type="molecule type" value="Genomic_DNA"/>
</dbReference>
<dbReference type="OrthoDB" id="14196at2"/>
<dbReference type="InterPro" id="IPR000297">
    <property type="entry name" value="PPIase_PpiC"/>
</dbReference>
<evidence type="ECO:0000256" key="1">
    <source>
        <dbReference type="ARBA" id="ARBA00000971"/>
    </source>
</evidence>
<dbReference type="InterPro" id="IPR050245">
    <property type="entry name" value="PrsA_foldase"/>
</dbReference>
<evidence type="ECO:0000256" key="3">
    <source>
        <dbReference type="ARBA" id="ARBA00022729"/>
    </source>
</evidence>
<dbReference type="Proteomes" id="UP000322214">
    <property type="component" value="Chromosome"/>
</dbReference>
<keyword evidence="4 6" id="KW-0697">Rotamase</keyword>
<keyword evidence="3" id="KW-0732">Signal</keyword>
<feature type="domain" description="PpiC" evidence="7">
    <location>
        <begin position="165"/>
        <end position="261"/>
    </location>
</feature>
<dbReference type="PANTHER" id="PTHR47245">
    <property type="entry name" value="PEPTIDYLPROLYL ISOMERASE"/>
    <property type="match status" value="1"/>
</dbReference>
<dbReference type="PROSITE" id="PS50198">
    <property type="entry name" value="PPIC_PPIASE_2"/>
    <property type="match status" value="1"/>
</dbReference>
<dbReference type="RefSeq" id="WP_075081714.1">
    <property type="nucleotide sequence ID" value="NZ_CP042912.1"/>
</dbReference>
<dbReference type="AlphaFoldDB" id="A0A5B9P8P1"/>
<dbReference type="Pfam" id="PF13624">
    <property type="entry name" value="SurA_N_3"/>
    <property type="match status" value="1"/>
</dbReference>
<protein>
    <recommendedName>
        <fullName evidence="2">peptidylprolyl isomerase</fullName>
        <ecNumber evidence="2">5.2.1.8</ecNumber>
    </recommendedName>
</protein>
<evidence type="ECO:0000256" key="2">
    <source>
        <dbReference type="ARBA" id="ARBA00013194"/>
    </source>
</evidence>
<evidence type="ECO:0000256" key="6">
    <source>
        <dbReference type="PROSITE-ProRule" id="PRU00278"/>
    </source>
</evidence>
<dbReference type="PANTHER" id="PTHR47245:SF1">
    <property type="entry name" value="FOLDASE PROTEIN PRSA"/>
    <property type="match status" value="1"/>
</dbReference>
<accession>A0A5B9P8P1</accession>
<dbReference type="EC" id="5.2.1.8" evidence="2"/>
<gene>
    <name evidence="8" type="primary">prsA1_2</name>
    <name evidence="8" type="ORF">MFFC18_11370</name>
</gene>
<dbReference type="Gene3D" id="1.10.4030.10">
    <property type="entry name" value="Porin chaperone SurA, peptide-binding domain"/>
    <property type="match status" value="1"/>
</dbReference>
<proteinExistence type="predicted"/>
<keyword evidence="9" id="KW-1185">Reference proteome</keyword>
<organism evidence="8 9">
    <name type="scientific">Mariniblastus fucicola</name>
    <dbReference type="NCBI Taxonomy" id="980251"/>
    <lineage>
        <taxon>Bacteria</taxon>
        <taxon>Pseudomonadati</taxon>
        <taxon>Planctomycetota</taxon>
        <taxon>Planctomycetia</taxon>
        <taxon>Pirellulales</taxon>
        <taxon>Pirellulaceae</taxon>
        <taxon>Mariniblastus</taxon>
    </lineage>
</organism>
<dbReference type="Gene3D" id="3.10.50.40">
    <property type="match status" value="1"/>
</dbReference>
<dbReference type="SUPFAM" id="SSF54534">
    <property type="entry name" value="FKBP-like"/>
    <property type="match status" value="1"/>
</dbReference>
<name>A0A5B9P8P1_9BACT</name>
<dbReference type="InterPro" id="IPR046357">
    <property type="entry name" value="PPIase_dom_sf"/>
</dbReference>
<dbReference type="GO" id="GO:0003755">
    <property type="term" value="F:peptidyl-prolyl cis-trans isomerase activity"/>
    <property type="evidence" value="ECO:0007669"/>
    <property type="project" value="UniProtKB-KW"/>
</dbReference>
<dbReference type="KEGG" id="mff:MFFC18_11370"/>
<dbReference type="Pfam" id="PF00639">
    <property type="entry name" value="Rotamase"/>
    <property type="match status" value="1"/>
</dbReference>
<comment type="catalytic activity">
    <reaction evidence="1">
        <text>[protein]-peptidylproline (omega=180) = [protein]-peptidylproline (omega=0)</text>
        <dbReference type="Rhea" id="RHEA:16237"/>
        <dbReference type="Rhea" id="RHEA-COMP:10747"/>
        <dbReference type="Rhea" id="RHEA-COMP:10748"/>
        <dbReference type="ChEBI" id="CHEBI:83833"/>
        <dbReference type="ChEBI" id="CHEBI:83834"/>
        <dbReference type="EC" id="5.2.1.8"/>
    </reaction>
</comment>